<protein>
    <submittedName>
        <fullName evidence="2">Uncharacterized protein</fullName>
    </submittedName>
</protein>
<evidence type="ECO:0000256" key="1">
    <source>
        <dbReference type="SAM" id="MobiDB-lite"/>
    </source>
</evidence>
<feature type="compositionally biased region" description="Low complexity" evidence="1">
    <location>
        <begin position="19"/>
        <end position="43"/>
    </location>
</feature>
<dbReference type="Proteomes" id="UP001176521">
    <property type="component" value="Unassembled WGS sequence"/>
</dbReference>
<sequence length="525" mass="56356">MSDNSKTPLIVKLARSTRSQSQSGQPQAQGGSTSANPPAAAPKKAAKPKKAKQEVKKDSLKKEEEEDYEALKALARQRGAAVKKEEDDDSEDGEQEGGPDAVADGVHVVNVMCYKKNEDSSPYRQANTVGAQQTAYVSQGVTFDEFLKLVGGLIANFLVNDSKDWDLAVQANGRGHSFTSITKLGSSREDIERTFKRWFAVVESGQEGTLRVIGTRKPTIAKNPNDPNAPTAEESDFFQQLDVAVQDAMRRIWKKNRCKDASCKEKTSVYPWCWPLPGTDRHLNLTVSNAFGWAVALAQGEDHVSEDMAPCLRPYIANAVNTAPSLGKKAGPSKQKTAQASDMKGKGRAAAPEEGKENVPVIELSQSSEEGGVEFISQVIRKVTNNPLAGGGANVSLGGIGFGTAAASSAEGMLPVQGRDMTVRRFARKFKLQESICQKLLDDGYEDASEVAEMTESNFEAANISPREQVKVRAALKKWRLAALQEDGDSGGDNSEHGKEPPTKRQRTTSAAAASGSGTTGQPAA</sequence>
<accession>A0AAN6GAK9</accession>
<name>A0AAN6GAK9_9BASI</name>
<evidence type="ECO:0000313" key="2">
    <source>
        <dbReference type="EMBL" id="KAK0526454.1"/>
    </source>
</evidence>
<feature type="compositionally biased region" description="Basic and acidic residues" evidence="1">
    <location>
        <begin position="494"/>
        <end position="503"/>
    </location>
</feature>
<evidence type="ECO:0000313" key="3">
    <source>
        <dbReference type="Proteomes" id="UP001176521"/>
    </source>
</evidence>
<dbReference type="EMBL" id="JAPDMQ010000354">
    <property type="protein sequence ID" value="KAK0526454.1"/>
    <property type="molecule type" value="Genomic_DNA"/>
</dbReference>
<feature type="compositionally biased region" description="Low complexity" evidence="1">
    <location>
        <begin position="508"/>
        <end position="525"/>
    </location>
</feature>
<feature type="region of interest" description="Disordered" evidence="1">
    <location>
        <begin position="324"/>
        <end position="358"/>
    </location>
</feature>
<proteinExistence type="predicted"/>
<feature type="region of interest" description="Disordered" evidence="1">
    <location>
        <begin position="485"/>
        <end position="525"/>
    </location>
</feature>
<gene>
    <name evidence="2" type="ORF">OC842_005189</name>
</gene>
<feature type="compositionally biased region" description="Acidic residues" evidence="1">
    <location>
        <begin position="86"/>
        <end position="97"/>
    </location>
</feature>
<dbReference type="AlphaFoldDB" id="A0AAN6GAK9"/>
<keyword evidence="3" id="KW-1185">Reference proteome</keyword>
<organism evidence="2 3">
    <name type="scientific">Tilletia horrida</name>
    <dbReference type="NCBI Taxonomy" id="155126"/>
    <lineage>
        <taxon>Eukaryota</taxon>
        <taxon>Fungi</taxon>
        <taxon>Dikarya</taxon>
        <taxon>Basidiomycota</taxon>
        <taxon>Ustilaginomycotina</taxon>
        <taxon>Exobasidiomycetes</taxon>
        <taxon>Tilletiales</taxon>
        <taxon>Tilletiaceae</taxon>
        <taxon>Tilletia</taxon>
    </lineage>
</organism>
<reference evidence="2" key="1">
    <citation type="journal article" date="2023" name="PhytoFront">
        <title>Draft Genome Resources of Seven Strains of Tilletia horrida, Causal Agent of Kernel Smut of Rice.</title>
        <authorList>
            <person name="Khanal S."/>
            <person name="Antony Babu S."/>
            <person name="Zhou X.G."/>
        </authorList>
    </citation>
    <scope>NUCLEOTIDE SEQUENCE</scope>
    <source>
        <strain evidence="2">TX3</strain>
    </source>
</reference>
<feature type="region of interest" description="Disordered" evidence="1">
    <location>
        <begin position="1"/>
        <end position="102"/>
    </location>
</feature>
<feature type="compositionally biased region" description="Basic and acidic residues" evidence="1">
    <location>
        <begin position="51"/>
        <end position="63"/>
    </location>
</feature>
<comment type="caution">
    <text evidence="2">The sequence shown here is derived from an EMBL/GenBank/DDBJ whole genome shotgun (WGS) entry which is preliminary data.</text>
</comment>